<organism evidence="8 9">
    <name type="scientific">Mumia zhuanghuii</name>
    <dbReference type="NCBI Taxonomy" id="2585211"/>
    <lineage>
        <taxon>Bacteria</taxon>
        <taxon>Bacillati</taxon>
        <taxon>Actinomycetota</taxon>
        <taxon>Actinomycetes</taxon>
        <taxon>Propionibacteriales</taxon>
        <taxon>Nocardioidaceae</taxon>
        <taxon>Mumia</taxon>
    </lineage>
</organism>
<accession>A0A5Q6RYH6</accession>
<dbReference type="InterPro" id="IPR009100">
    <property type="entry name" value="AcylCoA_DH/oxidase_NM_dom_sf"/>
</dbReference>
<gene>
    <name evidence="8" type="ORF">FE697_012795</name>
</gene>
<keyword evidence="5" id="KW-0560">Oxidoreductase</keyword>
<comment type="caution">
    <text evidence="8">The sequence shown here is derived from an EMBL/GenBank/DDBJ whole genome shotgun (WGS) entry which is preliminary data.</text>
</comment>
<dbReference type="Gene3D" id="1.20.140.10">
    <property type="entry name" value="Butyryl-CoA Dehydrogenase, subunit A, domain 3"/>
    <property type="match status" value="1"/>
</dbReference>
<evidence type="ECO:0000256" key="5">
    <source>
        <dbReference type="ARBA" id="ARBA00023002"/>
    </source>
</evidence>
<feature type="domain" description="Acyl-CoA dehydrogenase/oxidase C-terminal" evidence="6">
    <location>
        <begin position="222"/>
        <end position="349"/>
    </location>
</feature>
<name>A0A5Q6RYH6_9ACTN</name>
<evidence type="ECO:0000256" key="2">
    <source>
        <dbReference type="ARBA" id="ARBA00009347"/>
    </source>
</evidence>
<proteinExistence type="inferred from homology"/>
<dbReference type="Pfam" id="PF02771">
    <property type="entry name" value="Acyl-CoA_dh_N"/>
    <property type="match status" value="1"/>
</dbReference>
<dbReference type="InterPro" id="IPR013786">
    <property type="entry name" value="AcylCoA_DH/ox_N"/>
</dbReference>
<protein>
    <submittedName>
        <fullName evidence="8">Acyl-CoA dehydrogenase</fullName>
    </submittedName>
</protein>
<dbReference type="PANTHER" id="PTHR43884">
    <property type="entry name" value="ACYL-COA DEHYDROGENASE"/>
    <property type="match status" value="1"/>
</dbReference>
<sequence>MTAFTLSEEETQVQATARAFLRDFVDNTYLNEQEESPTGFEASRWGRMRDLGWSSVHLPARVGGADGTLVDAALITRECGRAAYASPLLQTLRSATVLDAIAADKTYDDVLAGIVGGAIATLVAPPDRTVMAESVADGFALSGPPVVVEWLAQAEWVVLVLPTVERGWLGAVVTADSFGERAVDVPSIDNERMVRLDLDGMVLPSEAVRTTDLSAEDAAYALARADLLRASAMVGGAQDVVERSATYALERHQFGQPLGKFQAVRHHLARMVIAADGAQLLCDDALNRALPGAQETAVARAALFAAGRSYMDVVLTAAQVHGGVGTTVEHVLHHHFRRAKAMQLRSGRRSSRLRELHQGLVVRREAVEGSLW</sequence>
<dbReference type="RefSeq" id="WP_149769957.1">
    <property type="nucleotide sequence ID" value="NZ_VDFQ02000003.1"/>
</dbReference>
<dbReference type="SUPFAM" id="SSF56645">
    <property type="entry name" value="Acyl-CoA dehydrogenase NM domain-like"/>
    <property type="match status" value="1"/>
</dbReference>
<comment type="similarity">
    <text evidence="2">Belongs to the acyl-CoA dehydrogenase family.</text>
</comment>
<evidence type="ECO:0000259" key="7">
    <source>
        <dbReference type="Pfam" id="PF02771"/>
    </source>
</evidence>
<evidence type="ECO:0000259" key="6">
    <source>
        <dbReference type="Pfam" id="PF00441"/>
    </source>
</evidence>
<evidence type="ECO:0000313" key="9">
    <source>
        <dbReference type="Proteomes" id="UP000307768"/>
    </source>
</evidence>
<dbReference type="InterPro" id="IPR036250">
    <property type="entry name" value="AcylCo_DH-like_C"/>
</dbReference>
<dbReference type="PANTHER" id="PTHR43884:SF20">
    <property type="entry name" value="ACYL-COA DEHYDROGENASE FADE28"/>
    <property type="match status" value="1"/>
</dbReference>
<evidence type="ECO:0000256" key="1">
    <source>
        <dbReference type="ARBA" id="ARBA00001974"/>
    </source>
</evidence>
<dbReference type="Proteomes" id="UP000307768">
    <property type="component" value="Unassembled WGS sequence"/>
</dbReference>
<feature type="domain" description="Acyl-CoA dehydrogenase/oxidase N-terminal" evidence="7">
    <location>
        <begin position="7"/>
        <end position="101"/>
    </location>
</feature>
<keyword evidence="3" id="KW-0285">Flavoprotein</keyword>
<dbReference type="EMBL" id="VDFQ02000003">
    <property type="protein sequence ID" value="KAA1423006.1"/>
    <property type="molecule type" value="Genomic_DNA"/>
</dbReference>
<dbReference type="OrthoDB" id="7328575at2"/>
<keyword evidence="4" id="KW-0274">FAD</keyword>
<dbReference type="SUPFAM" id="SSF47203">
    <property type="entry name" value="Acyl-CoA dehydrogenase C-terminal domain-like"/>
    <property type="match status" value="1"/>
</dbReference>
<dbReference type="AlphaFoldDB" id="A0A5Q6RYH6"/>
<evidence type="ECO:0000256" key="3">
    <source>
        <dbReference type="ARBA" id="ARBA00022630"/>
    </source>
</evidence>
<reference evidence="8 9" key="1">
    <citation type="submission" date="2019-09" db="EMBL/GenBank/DDBJ databases">
        <title>Mumia zhuanghuii sp. nov. isolated from the intestinal contents of plateau pika (Ochotona curzoniae) in the Qinghai-Tibet plateau of China.</title>
        <authorList>
            <person name="Tian Z."/>
        </authorList>
    </citation>
    <scope>NUCLEOTIDE SEQUENCE [LARGE SCALE GENOMIC DNA]</scope>
    <source>
        <strain evidence="9">350</strain>
    </source>
</reference>
<dbReference type="InterPro" id="IPR037069">
    <property type="entry name" value="AcylCoA_DH/ox_N_sf"/>
</dbReference>
<dbReference type="Gene3D" id="1.10.540.10">
    <property type="entry name" value="Acyl-CoA dehydrogenase/oxidase, N-terminal domain"/>
    <property type="match status" value="1"/>
</dbReference>
<comment type="cofactor">
    <cofactor evidence="1">
        <name>FAD</name>
        <dbReference type="ChEBI" id="CHEBI:57692"/>
    </cofactor>
</comment>
<dbReference type="GO" id="GO:0050660">
    <property type="term" value="F:flavin adenine dinucleotide binding"/>
    <property type="evidence" value="ECO:0007669"/>
    <property type="project" value="InterPro"/>
</dbReference>
<dbReference type="Pfam" id="PF00441">
    <property type="entry name" value="Acyl-CoA_dh_1"/>
    <property type="match status" value="1"/>
</dbReference>
<evidence type="ECO:0000256" key="4">
    <source>
        <dbReference type="ARBA" id="ARBA00022827"/>
    </source>
</evidence>
<evidence type="ECO:0000313" key="8">
    <source>
        <dbReference type="EMBL" id="KAA1423006.1"/>
    </source>
</evidence>
<dbReference type="InterPro" id="IPR009075">
    <property type="entry name" value="AcylCo_DH/oxidase_C"/>
</dbReference>
<dbReference type="GO" id="GO:0003995">
    <property type="term" value="F:acyl-CoA dehydrogenase activity"/>
    <property type="evidence" value="ECO:0007669"/>
    <property type="project" value="TreeGrafter"/>
</dbReference>